<dbReference type="RefSeq" id="WP_309320263.1">
    <property type="nucleotide sequence ID" value="NZ_CP120678.1"/>
</dbReference>
<dbReference type="NCBIfam" id="TIGR00641">
    <property type="entry name" value="acid_CoA_mut_N"/>
    <property type="match status" value="1"/>
</dbReference>
<dbReference type="Gene3D" id="3.40.50.280">
    <property type="entry name" value="Cobalamin-binding domain"/>
    <property type="match status" value="1"/>
</dbReference>
<keyword evidence="4" id="KW-0413">Isomerase</keyword>
<keyword evidence="5" id="KW-0170">Cobalt</keyword>
<proteinExistence type="inferred from homology"/>
<evidence type="ECO:0000313" key="8">
    <source>
        <dbReference type="Proteomes" id="UP001243623"/>
    </source>
</evidence>
<dbReference type="GO" id="GO:0019678">
    <property type="term" value="P:propionate metabolic process, methylmalonyl pathway"/>
    <property type="evidence" value="ECO:0007669"/>
    <property type="project" value="TreeGrafter"/>
</dbReference>
<dbReference type="SUPFAM" id="SSF52242">
    <property type="entry name" value="Cobalamin (vitamin B12)-binding domain"/>
    <property type="match status" value="1"/>
</dbReference>
<dbReference type="KEGG" id="sgbi:P3F81_07890"/>
<dbReference type="Pfam" id="PF01642">
    <property type="entry name" value="MM_CoA_mutase"/>
    <property type="match status" value="1"/>
</dbReference>
<dbReference type="AlphaFoldDB" id="A0A9Y2AHL9"/>
<protein>
    <submittedName>
        <fullName evidence="7">Methylmalonyl-CoA mutase family protein</fullName>
    </submittedName>
</protein>
<dbReference type="GO" id="GO:0005737">
    <property type="term" value="C:cytoplasm"/>
    <property type="evidence" value="ECO:0007669"/>
    <property type="project" value="TreeGrafter"/>
</dbReference>
<dbReference type="GO" id="GO:0031419">
    <property type="term" value="F:cobalamin binding"/>
    <property type="evidence" value="ECO:0007669"/>
    <property type="project" value="UniProtKB-KW"/>
</dbReference>
<keyword evidence="3" id="KW-0846">Cobalamin</keyword>
<dbReference type="Proteomes" id="UP001243623">
    <property type="component" value="Chromosome"/>
</dbReference>
<evidence type="ECO:0000256" key="3">
    <source>
        <dbReference type="ARBA" id="ARBA00022628"/>
    </source>
</evidence>
<dbReference type="GO" id="GO:0004494">
    <property type="term" value="F:methylmalonyl-CoA mutase activity"/>
    <property type="evidence" value="ECO:0007669"/>
    <property type="project" value="UniProtKB-EC"/>
</dbReference>
<dbReference type="SUPFAM" id="SSF51703">
    <property type="entry name" value="Cobalamin (vitamin B12)-dependent enzymes"/>
    <property type="match status" value="1"/>
</dbReference>
<comment type="cofactor">
    <cofactor evidence="1">
        <name>adenosylcob(III)alamin</name>
        <dbReference type="ChEBI" id="CHEBI:18408"/>
    </cofactor>
</comment>
<dbReference type="Gene3D" id="3.20.20.240">
    <property type="entry name" value="Methylmalonyl-CoA mutase"/>
    <property type="match status" value="1"/>
</dbReference>
<dbReference type="InterPro" id="IPR006098">
    <property type="entry name" value="MMCoA_mutase_a_cat"/>
</dbReference>
<dbReference type="InterPro" id="IPR006099">
    <property type="entry name" value="MeMalonylCoA_mutase_a/b_cat"/>
</dbReference>
<dbReference type="PANTHER" id="PTHR48101:SF4">
    <property type="entry name" value="METHYLMALONYL-COA MUTASE, MITOCHONDRIAL"/>
    <property type="match status" value="1"/>
</dbReference>
<dbReference type="InterPro" id="IPR036724">
    <property type="entry name" value="Cobalamin-bd_sf"/>
</dbReference>
<feature type="domain" description="Methylmalonyl-CoA mutase alpha/beta chain catalytic" evidence="6">
    <location>
        <begin position="50"/>
        <end position="557"/>
    </location>
</feature>
<evidence type="ECO:0000313" key="7">
    <source>
        <dbReference type="EMBL" id="WIW69838.1"/>
    </source>
</evidence>
<evidence type="ECO:0000259" key="6">
    <source>
        <dbReference type="Pfam" id="PF01642"/>
    </source>
</evidence>
<reference evidence="7" key="1">
    <citation type="submission" date="2023-03" db="EMBL/GenBank/DDBJ databases">
        <title>Selenobaculum gbiensis gen. nov. sp. nov., a new bacterium isolated from the gut microbiota of IBD patient.</title>
        <authorList>
            <person name="Yeo S."/>
            <person name="Park H."/>
            <person name="Huh C.S."/>
        </authorList>
    </citation>
    <scope>NUCLEOTIDE SEQUENCE</scope>
    <source>
        <strain evidence="7">ICN-92133</strain>
    </source>
</reference>
<evidence type="ECO:0000256" key="4">
    <source>
        <dbReference type="ARBA" id="ARBA00023235"/>
    </source>
</evidence>
<dbReference type="PANTHER" id="PTHR48101">
    <property type="entry name" value="METHYLMALONYL-COA MUTASE, MITOCHONDRIAL-RELATED"/>
    <property type="match status" value="1"/>
</dbReference>
<evidence type="ECO:0000256" key="1">
    <source>
        <dbReference type="ARBA" id="ARBA00001922"/>
    </source>
</evidence>
<dbReference type="InterPro" id="IPR016176">
    <property type="entry name" value="Cbl-dep_enz_cat"/>
</dbReference>
<dbReference type="CDD" id="cd03677">
    <property type="entry name" value="MM_CoA_mutase_beta"/>
    <property type="match status" value="1"/>
</dbReference>
<name>A0A9Y2AHL9_9FIRM</name>
<evidence type="ECO:0000256" key="5">
    <source>
        <dbReference type="ARBA" id="ARBA00023285"/>
    </source>
</evidence>
<evidence type="ECO:0000256" key="2">
    <source>
        <dbReference type="ARBA" id="ARBA00008465"/>
    </source>
</evidence>
<comment type="similarity">
    <text evidence="2">Belongs to the methylmalonyl-CoA mutase family.</text>
</comment>
<sequence>MKQTEEKELQEAELPKVSFDEFVAPDYEEWKQEAIATLKGGSFEKKLFTKTYEGITLEPMYTMEMAPNPEELSNLPGMENYMRGTHEGGYITKPWLIAQQMDDVIPAELNKLIKHELEKGATAINIKLDALTKQGQNGDKIDKQIQKGGVSISTIQDMYEVFAGLDLRKYQLYVNCGANNSLMISMLSAMLKANSQKLTDVHGCIGADPIGVLVAKGELSASLDDLFDELAKTVKWTEKNVPELRTIILDGQVYSDGGASAVQELGYVLATAITYIRELQKRGLEINTIAKQMQFTFSLGAMFFMEIAKLRAARQLWSKVVESFGGDKEAQKMIIHACTANFNKTVYDPYVNMLRTTTEAFSAVVGGIDSLEVQPFDSAIRLGDEFSRRIARNTQIMLQNECNLCQPVDPAGGSWYIESLTKQVAEKSWQVMQQVEVDGGMIEALKAGKVQGDVKDVLMQRFKKLAQRADRVVGVNMYANALEELLEKNELDVAAIKEMRTKQINDFVDDIDEKFRDEKLLQLRQSIQNKSDDLINVLEAVFSAGATLEDARNVLYETSEGENIPCMVEKHRFTEQFEQLRDKAKAYEVEHGEKLKIFLANMGKIPQHKPRADFSTGFFEVGGFEVLKNDGFMTTDEAAEAAVKSGALVAIICSTDDTYPELVPPVAKKIKAEKPEMIVMLAGAPAPEYEASYREAGVEEFIHVRANCYNILTWLQQQGGIK</sequence>
<organism evidence="7 8">
    <name type="scientific">Selenobaculum gibii</name>
    <dbReference type="NCBI Taxonomy" id="3054208"/>
    <lineage>
        <taxon>Bacteria</taxon>
        <taxon>Bacillati</taxon>
        <taxon>Bacillota</taxon>
        <taxon>Negativicutes</taxon>
        <taxon>Selenomonadales</taxon>
        <taxon>Selenomonadaceae</taxon>
        <taxon>Selenobaculum</taxon>
    </lineage>
</organism>
<dbReference type="GO" id="GO:0046872">
    <property type="term" value="F:metal ion binding"/>
    <property type="evidence" value="ECO:0007669"/>
    <property type="project" value="InterPro"/>
</dbReference>
<keyword evidence="8" id="KW-1185">Reference proteome</keyword>
<accession>A0A9Y2AHL9</accession>
<dbReference type="EMBL" id="CP120678">
    <property type="protein sequence ID" value="WIW69838.1"/>
    <property type="molecule type" value="Genomic_DNA"/>
</dbReference>
<gene>
    <name evidence="7" type="ORF">P3F81_07890</name>
</gene>